<protein>
    <submittedName>
        <fullName evidence="7">NINE protein</fullName>
    </submittedName>
</protein>
<evidence type="ECO:0000313" key="8">
    <source>
        <dbReference type="Proteomes" id="UP001595692"/>
    </source>
</evidence>
<evidence type="ECO:0000256" key="3">
    <source>
        <dbReference type="ARBA" id="ARBA00022989"/>
    </source>
</evidence>
<keyword evidence="3 5" id="KW-1133">Transmembrane helix</keyword>
<dbReference type="Proteomes" id="UP001595692">
    <property type="component" value="Unassembled WGS sequence"/>
</dbReference>
<dbReference type="EMBL" id="JBHSAF010000014">
    <property type="protein sequence ID" value="MFC3914673.1"/>
    <property type="molecule type" value="Genomic_DNA"/>
</dbReference>
<dbReference type="Pfam" id="PF05154">
    <property type="entry name" value="TM2"/>
    <property type="match status" value="1"/>
</dbReference>
<evidence type="ECO:0000256" key="1">
    <source>
        <dbReference type="ARBA" id="ARBA00004141"/>
    </source>
</evidence>
<keyword evidence="4 5" id="KW-0472">Membrane</keyword>
<dbReference type="InterPro" id="IPR007829">
    <property type="entry name" value="TM2"/>
</dbReference>
<dbReference type="InterPro" id="IPR050932">
    <property type="entry name" value="TM2D1-3-like"/>
</dbReference>
<feature type="transmembrane region" description="Helical" evidence="5">
    <location>
        <begin position="70"/>
        <end position="93"/>
    </location>
</feature>
<evidence type="ECO:0000256" key="5">
    <source>
        <dbReference type="SAM" id="Phobius"/>
    </source>
</evidence>
<dbReference type="PANTHER" id="PTHR21016:SF25">
    <property type="entry name" value="TM2 DOMAIN-CONTAINING PROTEIN DDB_G0277895-RELATED"/>
    <property type="match status" value="1"/>
</dbReference>
<dbReference type="PANTHER" id="PTHR21016">
    <property type="entry name" value="BETA-AMYLOID BINDING PROTEIN-RELATED"/>
    <property type="match status" value="1"/>
</dbReference>
<organism evidence="7 8">
    <name type="scientific">Pseudaeromonas sharmana</name>
    <dbReference type="NCBI Taxonomy" id="328412"/>
    <lineage>
        <taxon>Bacteria</taxon>
        <taxon>Pseudomonadati</taxon>
        <taxon>Pseudomonadota</taxon>
        <taxon>Gammaproteobacteria</taxon>
        <taxon>Aeromonadales</taxon>
        <taxon>Aeromonadaceae</taxon>
        <taxon>Pseudaeromonas</taxon>
    </lineage>
</organism>
<comment type="caution">
    <text evidence="7">The sequence shown here is derived from an EMBL/GenBank/DDBJ whole genome shotgun (WGS) entry which is preliminary data.</text>
</comment>
<feature type="transmembrane region" description="Helical" evidence="5">
    <location>
        <begin position="44"/>
        <end position="64"/>
    </location>
</feature>
<comment type="subcellular location">
    <subcellularLocation>
        <location evidence="1">Membrane</location>
        <topology evidence="1">Multi-pass membrane protein</topology>
    </subcellularLocation>
</comment>
<evidence type="ECO:0000259" key="6">
    <source>
        <dbReference type="Pfam" id="PF05154"/>
    </source>
</evidence>
<name>A0ABV8CRA0_9GAMM</name>
<gene>
    <name evidence="7" type="ORF">ACFOSS_14565</name>
</gene>
<keyword evidence="2 5" id="KW-0812">Transmembrane</keyword>
<evidence type="ECO:0000256" key="4">
    <source>
        <dbReference type="ARBA" id="ARBA00023136"/>
    </source>
</evidence>
<feature type="domain" description="TM2" evidence="6">
    <location>
        <begin position="41"/>
        <end position="89"/>
    </location>
</feature>
<reference evidence="8" key="1">
    <citation type="journal article" date="2019" name="Int. J. Syst. Evol. Microbiol.">
        <title>The Global Catalogue of Microorganisms (GCM) 10K type strain sequencing project: providing services to taxonomists for standard genome sequencing and annotation.</title>
        <authorList>
            <consortium name="The Broad Institute Genomics Platform"/>
            <consortium name="The Broad Institute Genome Sequencing Center for Infectious Disease"/>
            <person name="Wu L."/>
            <person name="Ma J."/>
        </authorList>
    </citation>
    <scope>NUCLEOTIDE SEQUENCE [LARGE SCALE GENOMIC DNA]</scope>
    <source>
        <strain evidence="8">CCUG 54939</strain>
    </source>
</reference>
<accession>A0ABV8CRA0</accession>
<evidence type="ECO:0000256" key="2">
    <source>
        <dbReference type="ARBA" id="ARBA00022692"/>
    </source>
</evidence>
<keyword evidence="8" id="KW-1185">Reference proteome</keyword>
<evidence type="ECO:0000313" key="7">
    <source>
        <dbReference type="EMBL" id="MFC3914673.1"/>
    </source>
</evidence>
<proteinExistence type="predicted"/>
<sequence length="108" mass="11763">MLNTIVDSQMQYCRACGKQIHQTAAACPGCGAEQSSSNVSEKKILPAFLLCFFLGMFGAHRFYVGKIGTGILQILTLGGLGIWSLIDFIMIIIGSFSDKNGKKLIQWT</sequence>